<accession>A0ACC0GPQ6</accession>
<organism evidence="1 2">
    <name type="scientific">Camellia lanceoleosa</name>
    <dbReference type="NCBI Taxonomy" id="1840588"/>
    <lineage>
        <taxon>Eukaryota</taxon>
        <taxon>Viridiplantae</taxon>
        <taxon>Streptophyta</taxon>
        <taxon>Embryophyta</taxon>
        <taxon>Tracheophyta</taxon>
        <taxon>Spermatophyta</taxon>
        <taxon>Magnoliopsida</taxon>
        <taxon>eudicotyledons</taxon>
        <taxon>Gunneridae</taxon>
        <taxon>Pentapetalae</taxon>
        <taxon>asterids</taxon>
        <taxon>Ericales</taxon>
        <taxon>Theaceae</taxon>
        <taxon>Camellia</taxon>
    </lineage>
</organism>
<protein>
    <submittedName>
        <fullName evidence="1">Uncharacterized protein</fullName>
    </submittedName>
</protein>
<dbReference type="EMBL" id="CM045766">
    <property type="protein sequence ID" value="KAI8002899.1"/>
    <property type="molecule type" value="Genomic_DNA"/>
</dbReference>
<reference evidence="1 2" key="1">
    <citation type="journal article" date="2022" name="Plant J.">
        <title>Chromosome-level genome of Camellia lanceoleosa provides a valuable resource for understanding genome evolution and self-incompatibility.</title>
        <authorList>
            <person name="Gong W."/>
            <person name="Xiao S."/>
            <person name="Wang L."/>
            <person name="Liao Z."/>
            <person name="Chang Y."/>
            <person name="Mo W."/>
            <person name="Hu G."/>
            <person name="Li W."/>
            <person name="Zhao G."/>
            <person name="Zhu H."/>
            <person name="Hu X."/>
            <person name="Ji K."/>
            <person name="Xiang X."/>
            <person name="Song Q."/>
            <person name="Yuan D."/>
            <person name="Jin S."/>
            <person name="Zhang L."/>
        </authorList>
    </citation>
    <scope>NUCLEOTIDE SEQUENCE [LARGE SCALE GENOMIC DNA]</scope>
    <source>
        <strain evidence="1">SQ_2022a</strain>
    </source>
</reference>
<evidence type="ECO:0000313" key="1">
    <source>
        <dbReference type="EMBL" id="KAI8002899.1"/>
    </source>
</evidence>
<sequence length="45" mass="5194">MEVSRHMTRPKLLLGVLVSASYRAPRGGFFLRSVQAFVFWNFCAF</sequence>
<name>A0ACC0GPQ6_9ERIC</name>
<keyword evidence="2" id="KW-1185">Reference proteome</keyword>
<evidence type="ECO:0000313" key="2">
    <source>
        <dbReference type="Proteomes" id="UP001060215"/>
    </source>
</evidence>
<dbReference type="Proteomes" id="UP001060215">
    <property type="component" value="Chromosome 9"/>
</dbReference>
<comment type="caution">
    <text evidence="1">The sequence shown here is derived from an EMBL/GenBank/DDBJ whole genome shotgun (WGS) entry which is preliminary data.</text>
</comment>
<gene>
    <name evidence="1" type="ORF">LOK49_LG08G01656</name>
</gene>
<proteinExistence type="predicted"/>